<evidence type="ECO:0000313" key="8">
    <source>
        <dbReference type="Proteomes" id="UP000623842"/>
    </source>
</evidence>
<dbReference type="InterPro" id="IPR029500">
    <property type="entry name" value="QueF"/>
</dbReference>
<dbReference type="GO" id="GO:0008616">
    <property type="term" value="P:tRNA queuosine(34) biosynthetic process"/>
    <property type="evidence" value="ECO:0007669"/>
    <property type="project" value="UniProtKB-UniRule"/>
</dbReference>
<feature type="binding site" evidence="5">
    <location>
        <begin position="107"/>
        <end position="109"/>
    </location>
    <ligand>
        <name>substrate</name>
    </ligand>
</feature>
<dbReference type="NCBIfam" id="TIGR03138">
    <property type="entry name" value="QueF"/>
    <property type="match status" value="1"/>
</dbReference>
<keyword evidence="8" id="KW-1185">Reference proteome</keyword>
<comment type="catalytic activity">
    <reaction evidence="5">
        <text>7-aminomethyl-7-carbaguanine + 2 NADP(+) = 7-cyano-7-carbaguanine + 2 NADPH + 3 H(+)</text>
        <dbReference type="Rhea" id="RHEA:13409"/>
        <dbReference type="ChEBI" id="CHEBI:15378"/>
        <dbReference type="ChEBI" id="CHEBI:45075"/>
        <dbReference type="ChEBI" id="CHEBI:57783"/>
        <dbReference type="ChEBI" id="CHEBI:58349"/>
        <dbReference type="ChEBI" id="CHEBI:58703"/>
        <dbReference type="EC" id="1.7.1.13"/>
    </reaction>
</comment>
<dbReference type="PANTHER" id="PTHR34354">
    <property type="entry name" value="NADPH-DEPENDENT 7-CYANO-7-DEAZAGUANINE REDUCTASE"/>
    <property type="match status" value="1"/>
</dbReference>
<evidence type="ECO:0000256" key="4">
    <source>
        <dbReference type="ARBA" id="ARBA00023002"/>
    </source>
</evidence>
<comment type="subunit">
    <text evidence="5">Homodimer.</text>
</comment>
<comment type="caution">
    <text evidence="7">The sequence shown here is derived from an EMBL/GenBank/DDBJ whole genome shotgun (WGS) entry which is preliminary data.</text>
</comment>
<feature type="binding site" evidence="5">
    <location>
        <begin position="247"/>
        <end position="248"/>
    </location>
    <ligand>
        <name>substrate</name>
    </ligand>
</feature>
<dbReference type="InterPro" id="IPR050084">
    <property type="entry name" value="NADPH_dep_7-cyano-7-deazaG_red"/>
</dbReference>
<dbReference type="HAMAP" id="MF_00817">
    <property type="entry name" value="QueF_type2"/>
    <property type="match status" value="1"/>
</dbReference>
<dbReference type="InterPro" id="IPR043133">
    <property type="entry name" value="GTP-CH-I_C/QueF"/>
</dbReference>
<feature type="binding site" evidence="5">
    <location>
        <begin position="276"/>
        <end position="277"/>
    </location>
    <ligand>
        <name>NADPH</name>
        <dbReference type="ChEBI" id="CHEBI:57783"/>
    </ligand>
</feature>
<dbReference type="SUPFAM" id="SSF55620">
    <property type="entry name" value="Tetrahydrobiopterin biosynthesis enzymes-like"/>
    <property type="match status" value="1"/>
</dbReference>
<comment type="subcellular location">
    <subcellularLocation>
        <location evidence="5">Cytoplasm</location>
    </subcellularLocation>
</comment>
<comment type="pathway">
    <text evidence="5">tRNA modification; tRNA-queuosine biosynthesis.</text>
</comment>
<comment type="similarity">
    <text evidence="5">Belongs to the GTP cyclohydrolase I family. QueF type 2 subfamily.</text>
</comment>
<dbReference type="AlphaFoldDB" id="A0A919ELN6"/>
<accession>A0A919ELN6</accession>
<feature type="active site" description="Thioimide intermediate" evidence="5">
    <location>
        <position position="208"/>
    </location>
</feature>
<evidence type="ECO:0000313" key="7">
    <source>
        <dbReference type="EMBL" id="GHF95421.1"/>
    </source>
</evidence>
<organism evidence="7 8">
    <name type="scientific">Thalassotalea marina</name>
    <dbReference type="NCBI Taxonomy" id="1673741"/>
    <lineage>
        <taxon>Bacteria</taxon>
        <taxon>Pseudomonadati</taxon>
        <taxon>Pseudomonadota</taxon>
        <taxon>Gammaproteobacteria</taxon>
        <taxon>Alteromonadales</taxon>
        <taxon>Colwelliaceae</taxon>
        <taxon>Thalassotalea</taxon>
    </lineage>
</organism>
<dbReference type="InterPro" id="IPR029139">
    <property type="entry name" value="QueF_N"/>
</dbReference>
<protein>
    <recommendedName>
        <fullName evidence="5">NADPH-dependent 7-cyano-7-deazaguanine reductase</fullName>
        <ecNumber evidence="5">1.7.1.13</ecNumber>
    </recommendedName>
    <alternativeName>
        <fullName evidence="5">7-cyano-7-carbaguanine reductase</fullName>
    </alternativeName>
    <alternativeName>
        <fullName evidence="5">NADPH-dependent nitrile oxidoreductase</fullName>
    </alternativeName>
    <alternativeName>
        <fullName evidence="5">PreQ(0) reductase</fullName>
    </alternativeName>
</protein>
<dbReference type="GO" id="GO:0033739">
    <property type="term" value="F:preQ1 synthase activity"/>
    <property type="evidence" value="ECO:0007669"/>
    <property type="project" value="UniProtKB-UniRule"/>
</dbReference>
<sequence>MTYSFKIREIESSLLYLDAMSQYKNASELNNLTLGKATEYTSQYQPSLLQAVPRSLNRDELNLNQTNLPFFGEDVWYGFEVSWLNTKGKPIVRIAEFRFPCTSPNIVESKSFKLYLNSFNQTKFESEQEVVDLMTKDLSQTCGTKAEVNLFPVDNCPALTIKSLEAVCIDELDVEMDNYQLNPDFLKLTENAETVDESLVSHLLKSNCLITNQPDWASVYIQYSGNKICHKSLLQYLISFREHNEFHEQCVERIYFDLMEHCQPNSLTVYARYTRRGGLDINPLRSSKDIKASDARTPRQ</sequence>
<dbReference type="Pfam" id="PF14819">
    <property type="entry name" value="QueF_N"/>
    <property type="match status" value="1"/>
</dbReference>
<dbReference type="GO" id="GO:0005737">
    <property type="term" value="C:cytoplasm"/>
    <property type="evidence" value="ECO:0007669"/>
    <property type="project" value="UniProtKB-SubCell"/>
</dbReference>
<proteinExistence type="inferred from homology"/>
<evidence type="ECO:0000256" key="3">
    <source>
        <dbReference type="ARBA" id="ARBA00022857"/>
    </source>
</evidence>
<name>A0A919ELN6_9GAMM</name>
<keyword evidence="1 5" id="KW-0963">Cytoplasm</keyword>
<dbReference type="EMBL" id="BNCK01000005">
    <property type="protein sequence ID" value="GHF95421.1"/>
    <property type="molecule type" value="Genomic_DNA"/>
</dbReference>
<evidence type="ECO:0000256" key="1">
    <source>
        <dbReference type="ARBA" id="ARBA00022490"/>
    </source>
</evidence>
<comment type="function">
    <text evidence="5">Catalyzes the NADPH-dependent reduction of 7-cyano-7-deazaguanine (preQ0) to 7-aminomethyl-7-deazaguanine (preQ1).</text>
</comment>
<gene>
    <name evidence="5 7" type="primary">queF</name>
    <name evidence="7" type="ORF">GCM10017161_24670</name>
</gene>
<keyword evidence="2 5" id="KW-0671">Queuosine biosynthesis</keyword>
<evidence type="ECO:0000259" key="6">
    <source>
        <dbReference type="Pfam" id="PF14819"/>
    </source>
</evidence>
<reference evidence="7" key="1">
    <citation type="journal article" date="2014" name="Int. J. Syst. Evol. Microbiol.">
        <title>Complete genome sequence of Corynebacterium casei LMG S-19264T (=DSM 44701T), isolated from a smear-ripened cheese.</title>
        <authorList>
            <consortium name="US DOE Joint Genome Institute (JGI-PGF)"/>
            <person name="Walter F."/>
            <person name="Albersmeier A."/>
            <person name="Kalinowski J."/>
            <person name="Ruckert C."/>
        </authorList>
    </citation>
    <scope>NUCLEOTIDE SEQUENCE</scope>
    <source>
        <strain evidence="7">KCTC 42731</strain>
    </source>
</reference>
<keyword evidence="3 5" id="KW-0521">NADP</keyword>
<dbReference type="EC" id="1.7.1.13" evidence="5"/>
<reference evidence="7" key="2">
    <citation type="submission" date="2020-09" db="EMBL/GenBank/DDBJ databases">
        <authorList>
            <person name="Sun Q."/>
            <person name="Kim S."/>
        </authorList>
    </citation>
    <scope>NUCLEOTIDE SEQUENCE</scope>
    <source>
        <strain evidence="7">KCTC 42731</strain>
    </source>
</reference>
<feature type="domain" description="NADPH-dependent 7-cyano-7-deazaguanine reductase N-terminal" evidence="6">
    <location>
        <begin position="40"/>
        <end position="150"/>
    </location>
</feature>
<evidence type="ECO:0000256" key="2">
    <source>
        <dbReference type="ARBA" id="ARBA00022785"/>
    </source>
</evidence>
<dbReference type="Pfam" id="PF14489">
    <property type="entry name" value="QueF"/>
    <property type="match status" value="1"/>
</dbReference>
<dbReference type="InterPro" id="IPR016428">
    <property type="entry name" value="QueF_type2"/>
</dbReference>
<dbReference type="Gene3D" id="3.30.1130.10">
    <property type="match status" value="2"/>
</dbReference>
<feature type="active site" description="Proton donor" evidence="5">
    <location>
        <position position="215"/>
    </location>
</feature>
<keyword evidence="4 5" id="KW-0560">Oxidoreductase</keyword>
<feature type="binding site" evidence="5">
    <location>
        <begin position="109"/>
        <end position="110"/>
    </location>
    <ligand>
        <name>NADPH</name>
        <dbReference type="ChEBI" id="CHEBI:57783"/>
    </ligand>
</feature>
<evidence type="ECO:0000256" key="5">
    <source>
        <dbReference type="HAMAP-Rule" id="MF_00817"/>
    </source>
</evidence>
<dbReference type="Proteomes" id="UP000623842">
    <property type="component" value="Unassembled WGS sequence"/>
</dbReference>
<dbReference type="PANTHER" id="PTHR34354:SF1">
    <property type="entry name" value="NADPH-DEPENDENT 7-CYANO-7-DEAZAGUANINE REDUCTASE"/>
    <property type="match status" value="1"/>
</dbReference>
<dbReference type="PIRSF" id="PIRSF004750">
    <property type="entry name" value="Nitrile_oxidored_YqcD_prd"/>
    <property type="match status" value="1"/>
</dbReference>